<dbReference type="EMBL" id="GG692432">
    <property type="protein sequence ID" value="EER38127.1"/>
    <property type="molecule type" value="Genomic_DNA"/>
</dbReference>
<dbReference type="VEuPathDB" id="FungiDB:HCDG_07862"/>
<evidence type="ECO:0000313" key="1">
    <source>
        <dbReference type="EMBL" id="EER38127.1"/>
    </source>
</evidence>
<reference evidence="2" key="1">
    <citation type="submission" date="2009-05" db="EMBL/GenBank/DDBJ databases">
        <title>The genome sequence of Ajellomyces capsulatus strain H143.</title>
        <authorList>
            <person name="Champion M."/>
            <person name="Cuomo C.A."/>
            <person name="Ma L.-J."/>
            <person name="Henn M.R."/>
            <person name="Sil A."/>
            <person name="Goldman B."/>
            <person name="Young S.K."/>
            <person name="Kodira C.D."/>
            <person name="Zeng Q."/>
            <person name="Koehrsen M."/>
            <person name="Alvarado L."/>
            <person name="Berlin A.M."/>
            <person name="Borenstein D."/>
            <person name="Chen Z."/>
            <person name="Engels R."/>
            <person name="Freedman E."/>
            <person name="Gellesch M."/>
            <person name="Goldberg J."/>
            <person name="Griggs A."/>
            <person name="Gujja S."/>
            <person name="Heiman D.I."/>
            <person name="Hepburn T.A."/>
            <person name="Howarth C."/>
            <person name="Jen D."/>
            <person name="Larson L."/>
            <person name="Lewis B."/>
            <person name="Mehta T."/>
            <person name="Park D."/>
            <person name="Pearson M."/>
            <person name="Roberts A."/>
            <person name="Saif S."/>
            <person name="Shea T.D."/>
            <person name="Shenoy N."/>
            <person name="Sisk P."/>
            <person name="Stolte C."/>
            <person name="Sykes S."/>
            <person name="Walk T."/>
            <person name="White J."/>
            <person name="Yandava C."/>
            <person name="Klein B."/>
            <person name="McEwen J.G."/>
            <person name="Puccia R."/>
            <person name="Goldman G.H."/>
            <person name="Felipe M.S."/>
            <person name="Nino-Vega G."/>
            <person name="San-Blas G."/>
            <person name="Taylor J.W."/>
            <person name="Mendoza L."/>
            <person name="Galagan J.E."/>
            <person name="Nusbaum C."/>
            <person name="Birren B.W."/>
        </authorList>
    </citation>
    <scope>NUCLEOTIDE SEQUENCE [LARGE SCALE GENOMIC DNA]</scope>
    <source>
        <strain evidence="2">H143</strain>
    </source>
</reference>
<gene>
    <name evidence="1" type="ORF">HCDG_07862</name>
</gene>
<dbReference type="AlphaFoldDB" id="C6HNT1"/>
<accession>C6HNT1</accession>
<evidence type="ECO:0000313" key="2">
    <source>
        <dbReference type="Proteomes" id="UP000002624"/>
    </source>
</evidence>
<dbReference type="HOGENOM" id="CLU_138637_0_0_1"/>
<protein>
    <submittedName>
        <fullName evidence="1">Uncharacterized protein</fullName>
    </submittedName>
</protein>
<organism evidence="1 2">
    <name type="scientific">Ajellomyces capsulatus (strain H143)</name>
    <name type="common">Darling's disease fungus</name>
    <name type="synonym">Histoplasma capsulatum</name>
    <dbReference type="NCBI Taxonomy" id="544712"/>
    <lineage>
        <taxon>Eukaryota</taxon>
        <taxon>Fungi</taxon>
        <taxon>Dikarya</taxon>
        <taxon>Ascomycota</taxon>
        <taxon>Pezizomycotina</taxon>
        <taxon>Eurotiomycetes</taxon>
        <taxon>Eurotiomycetidae</taxon>
        <taxon>Onygenales</taxon>
        <taxon>Ajellomycetaceae</taxon>
        <taxon>Histoplasma</taxon>
    </lineage>
</organism>
<dbReference type="OMA" id="SLYICER"/>
<dbReference type="Proteomes" id="UP000002624">
    <property type="component" value="Unassembled WGS sequence"/>
</dbReference>
<proteinExistence type="predicted"/>
<name>C6HNT1_AJECH</name>
<sequence length="162" mass="18179">MACASTPTLSTLQCQKKIQDGILNITWLRLLAESESALSLYICERIQGVAPTEYEKVRIRMNSQLTRTQKINPRTTRKPCSELLNTVSGNLGSGILTFYSVQQSAIRHTTISNINDVLIEDPMKHAPIAHLRPKPTSNLPLAKEPGNFYLRDITLHWGEHKA</sequence>